<gene>
    <name evidence="2" type="ORF">LR48_Vigan04g056800</name>
</gene>
<protein>
    <submittedName>
        <fullName evidence="2">Uncharacterized protein</fullName>
    </submittedName>
</protein>
<evidence type="ECO:0000313" key="3">
    <source>
        <dbReference type="Proteomes" id="UP000053144"/>
    </source>
</evidence>
<dbReference type="Gramene" id="KOM40370">
    <property type="protein sequence ID" value="KOM40370"/>
    <property type="gene ID" value="LR48_Vigan04g056800"/>
</dbReference>
<dbReference type="Proteomes" id="UP000053144">
    <property type="component" value="Chromosome 4"/>
</dbReference>
<organism evidence="2 3">
    <name type="scientific">Phaseolus angularis</name>
    <name type="common">Azuki bean</name>
    <name type="synonym">Vigna angularis</name>
    <dbReference type="NCBI Taxonomy" id="3914"/>
    <lineage>
        <taxon>Eukaryota</taxon>
        <taxon>Viridiplantae</taxon>
        <taxon>Streptophyta</taxon>
        <taxon>Embryophyta</taxon>
        <taxon>Tracheophyta</taxon>
        <taxon>Spermatophyta</taxon>
        <taxon>Magnoliopsida</taxon>
        <taxon>eudicotyledons</taxon>
        <taxon>Gunneridae</taxon>
        <taxon>Pentapetalae</taxon>
        <taxon>rosids</taxon>
        <taxon>fabids</taxon>
        <taxon>Fabales</taxon>
        <taxon>Fabaceae</taxon>
        <taxon>Papilionoideae</taxon>
        <taxon>50 kb inversion clade</taxon>
        <taxon>NPAAA clade</taxon>
        <taxon>indigoferoid/millettioid clade</taxon>
        <taxon>Phaseoleae</taxon>
        <taxon>Vigna</taxon>
    </lineage>
</organism>
<name>A0A0L9UBP7_PHAAN</name>
<reference evidence="3" key="1">
    <citation type="journal article" date="2015" name="Proc. Natl. Acad. Sci. U.S.A.">
        <title>Genome sequencing of adzuki bean (Vigna angularis) provides insight into high starch and low fat accumulation and domestication.</title>
        <authorList>
            <person name="Yang K."/>
            <person name="Tian Z."/>
            <person name="Chen C."/>
            <person name="Luo L."/>
            <person name="Zhao B."/>
            <person name="Wang Z."/>
            <person name="Yu L."/>
            <person name="Li Y."/>
            <person name="Sun Y."/>
            <person name="Li W."/>
            <person name="Chen Y."/>
            <person name="Li Y."/>
            <person name="Zhang Y."/>
            <person name="Ai D."/>
            <person name="Zhao J."/>
            <person name="Shang C."/>
            <person name="Ma Y."/>
            <person name="Wu B."/>
            <person name="Wang M."/>
            <person name="Gao L."/>
            <person name="Sun D."/>
            <person name="Zhang P."/>
            <person name="Guo F."/>
            <person name="Wang W."/>
            <person name="Li Y."/>
            <person name="Wang J."/>
            <person name="Varshney R.K."/>
            <person name="Wang J."/>
            <person name="Ling H.Q."/>
            <person name="Wan P."/>
        </authorList>
    </citation>
    <scope>NUCLEOTIDE SEQUENCE</scope>
    <source>
        <strain evidence="3">cv. Jingnong 6</strain>
    </source>
</reference>
<evidence type="ECO:0000256" key="1">
    <source>
        <dbReference type="SAM" id="MobiDB-lite"/>
    </source>
</evidence>
<feature type="region of interest" description="Disordered" evidence="1">
    <location>
        <begin position="83"/>
        <end position="116"/>
    </location>
</feature>
<accession>A0A0L9UBP7</accession>
<evidence type="ECO:0000313" key="2">
    <source>
        <dbReference type="EMBL" id="KOM40370.1"/>
    </source>
</evidence>
<dbReference type="EMBL" id="CM003374">
    <property type="protein sequence ID" value="KOM40370.1"/>
    <property type="molecule type" value="Genomic_DNA"/>
</dbReference>
<sequence length="116" mass="12798">MNMMNVGKLLGKVNLYVVHKVSEAVVVENENEILYLCQGPAESGEGSGVEVGVEGSVEMQQEVEEGSLDCGRDLERDDGVQIDTEAIKSPISLPTTTKSRFHPRFNSVNRKEKVKY</sequence>
<proteinExistence type="predicted"/>
<dbReference type="AlphaFoldDB" id="A0A0L9UBP7"/>